<dbReference type="AlphaFoldDB" id="A0A4Z0WAM4"/>
<feature type="transmembrane region" description="Helical" evidence="7">
    <location>
        <begin position="7"/>
        <end position="25"/>
    </location>
</feature>
<gene>
    <name evidence="9" type="ORF">E4656_15645</name>
</gene>
<comment type="similarity">
    <text evidence="7">Belongs to the TRAP transporter large permease family.</text>
</comment>
<dbReference type="InterPro" id="IPR004681">
    <property type="entry name" value="TRAP_DctM"/>
</dbReference>
<dbReference type="PANTHER" id="PTHR33362:SF5">
    <property type="entry name" value="C4-DICARBOXYLATE TRAP TRANSPORTER LARGE PERMEASE PROTEIN DCTM"/>
    <property type="match status" value="1"/>
</dbReference>
<feature type="transmembrane region" description="Helical" evidence="7">
    <location>
        <begin position="221"/>
        <end position="243"/>
    </location>
</feature>
<reference evidence="9 10" key="1">
    <citation type="submission" date="2019-04" db="EMBL/GenBank/DDBJ databases">
        <title>Natronospirillum operosus gen. nov., sp. nov., a haloalkaliphilic satellite isolated from decaying biomass of laboratory culture of cyanobacterium Geitlerinema sp. and proposal of Natronospirillaceae fam. nov. and Saccharospirillaceae fam. nov.</title>
        <authorList>
            <person name="Kevbrin V."/>
            <person name="Boltyanskaya Y."/>
            <person name="Koziaeva V."/>
            <person name="Grouzdev D.S."/>
            <person name="Park M."/>
            <person name="Cho J."/>
        </authorList>
    </citation>
    <scope>NUCLEOTIDE SEQUENCE [LARGE SCALE GENOMIC DNA]</scope>
    <source>
        <strain evidence="9 10">G-116</strain>
    </source>
</reference>
<keyword evidence="6 7" id="KW-0472">Membrane</keyword>
<dbReference type="InterPro" id="IPR010656">
    <property type="entry name" value="DctM"/>
</dbReference>
<evidence type="ECO:0000256" key="6">
    <source>
        <dbReference type="ARBA" id="ARBA00023136"/>
    </source>
</evidence>
<keyword evidence="7" id="KW-0813">Transport</keyword>
<comment type="caution">
    <text evidence="9">The sequence shown here is derived from an EMBL/GenBank/DDBJ whole genome shotgun (WGS) entry which is preliminary data.</text>
</comment>
<feature type="transmembrane region" description="Helical" evidence="7">
    <location>
        <begin position="364"/>
        <end position="393"/>
    </location>
</feature>
<dbReference type="PANTHER" id="PTHR33362">
    <property type="entry name" value="SIALIC ACID TRAP TRANSPORTER PERMEASE PROTEIN SIAT-RELATED"/>
    <property type="match status" value="1"/>
</dbReference>
<proteinExistence type="inferred from homology"/>
<feature type="transmembrane region" description="Helical" evidence="7">
    <location>
        <begin position="31"/>
        <end position="51"/>
    </location>
</feature>
<evidence type="ECO:0000256" key="1">
    <source>
        <dbReference type="ARBA" id="ARBA00004429"/>
    </source>
</evidence>
<feature type="transmembrane region" description="Helical" evidence="7">
    <location>
        <begin position="249"/>
        <end position="267"/>
    </location>
</feature>
<comment type="subcellular location">
    <subcellularLocation>
        <location evidence="1 7">Cell inner membrane</location>
        <topology evidence="1 7">Multi-pass membrane protein</topology>
    </subcellularLocation>
</comment>
<feature type="transmembrane region" description="Helical" evidence="7">
    <location>
        <begin position="101"/>
        <end position="130"/>
    </location>
</feature>
<evidence type="ECO:0000313" key="9">
    <source>
        <dbReference type="EMBL" id="TGG91461.1"/>
    </source>
</evidence>
<keyword evidence="10" id="KW-1185">Reference proteome</keyword>
<evidence type="ECO:0000256" key="4">
    <source>
        <dbReference type="ARBA" id="ARBA00022692"/>
    </source>
</evidence>
<evidence type="ECO:0000256" key="3">
    <source>
        <dbReference type="ARBA" id="ARBA00022519"/>
    </source>
</evidence>
<dbReference type="GO" id="GO:0022857">
    <property type="term" value="F:transmembrane transporter activity"/>
    <property type="evidence" value="ECO:0007669"/>
    <property type="project" value="UniProtKB-UniRule"/>
</dbReference>
<evidence type="ECO:0000256" key="7">
    <source>
        <dbReference type="RuleBase" id="RU369079"/>
    </source>
</evidence>
<dbReference type="OrthoDB" id="9783448at2"/>
<keyword evidence="4 7" id="KW-0812">Transmembrane</keyword>
<feature type="transmembrane region" description="Helical" evidence="7">
    <location>
        <begin position="413"/>
        <end position="430"/>
    </location>
</feature>
<evidence type="ECO:0000256" key="5">
    <source>
        <dbReference type="ARBA" id="ARBA00022989"/>
    </source>
</evidence>
<keyword evidence="2" id="KW-1003">Cell membrane</keyword>
<feature type="transmembrane region" description="Helical" evidence="7">
    <location>
        <begin position="178"/>
        <end position="200"/>
    </location>
</feature>
<feature type="transmembrane region" description="Helical" evidence="7">
    <location>
        <begin position="142"/>
        <end position="166"/>
    </location>
</feature>
<feature type="domain" description="TRAP C4-dicarboxylate transport system permease DctM subunit" evidence="8">
    <location>
        <begin position="12"/>
        <end position="425"/>
    </location>
</feature>
<evidence type="ECO:0000259" key="8">
    <source>
        <dbReference type="Pfam" id="PF06808"/>
    </source>
</evidence>
<feature type="transmembrane region" description="Helical" evidence="7">
    <location>
        <begin position="279"/>
        <end position="301"/>
    </location>
</feature>
<dbReference type="Proteomes" id="UP000297475">
    <property type="component" value="Unassembled WGS sequence"/>
</dbReference>
<organism evidence="9 10">
    <name type="scientific">Natronospirillum operosum</name>
    <dbReference type="NCBI Taxonomy" id="2759953"/>
    <lineage>
        <taxon>Bacteria</taxon>
        <taxon>Pseudomonadati</taxon>
        <taxon>Pseudomonadota</taxon>
        <taxon>Gammaproteobacteria</taxon>
        <taxon>Oceanospirillales</taxon>
        <taxon>Natronospirillaceae</taxon>
        <taxon>Natronospirillum</taxon>
    </lineage>
</organism>
<sequence length="433" mass="46083">MMERDLIAILGFIVLFTMIFLRVPVGIAMGLVGLGGFAAVVSVDPALATLASSPIRTVTNYNLSLIPMFILMGVFATATGMSRELFRVGQAWLGRFKGGMAMSTLAACGGFAAICGSSVATAATMTKVALPEMQRQGYSNSVASGVIASGGTLGILIPPSVVLVLYGFLTEQDIGKLLVAGIIPGILAIGVQIAVIRIIAWRRPDSMPQGERTDWREKFNSLRGVWAVILLFMAVVGGIYLGVVTPVEAAALGAVCTFIIGVVRGRLDFPTTVKCLIEALRTSVSIFMILVGAMLFSYFLAVTQTPQALTSWLVSLPIGDYGVLLLILAAFIIMGCVLDPMAMIILMVPIVFPVVQSLGFDPIWFGILVVVAVEMGMITPPIGINCFIIRSVAPNVTLGQVYKGVLPFVMSDFVRLGLLLLFPWLVLVLPNSM</sequence>
<dbReference type="GO" id="GO:0005886">
    <property type="term" value="C:plasma membrane"/>
    <property type="evidence" value="ECO:0007669"/>
    <property type="project" value="UniProtKB-SubCell"/>
</dbReference>
<keyword evidence="5 7" id="KW-1133">Transmembrane helix</keyword>
<dbReference type="Pfam" id="PF06808">
    <property type="entry name" value="DctM"/>
    <property type="match status" value="1"/>
</dbReference>
<dbReference type="PIRSF" id="PIRSF006066">
    <property type="entry name" value="HI0050"/>
    <property type="match status" value="1"/>
</dbReference>
<keyword evidence="3 7" id="KW-0997">Cell inner membrane</keyword>
<dbReference type="EMBL" id="SRMF01000008">
    <property type="protein sequence ID" value="TGG91461.1"/>
    <property type="molecule type" value="Genomic_DNA"/>
</dbReference>
<evidence type="ECO:0000256" key="2">
    <source>
        <dbReference type="ARBA" id="ARBA00022475"/>
    </source>
</evidence>
<protein>
    <recommendedName>
        <fullName evidence="7">TRAP transporter large permease protein</fullName>
    </recommendedName>
</protein>
<feature type="transmembrane region" description="Helical" evidence="7">
    <location>
        <begin position="63"/>
        <end position="81"/>
    </location>
</feature>
<accession>A0A4Z0WAM4</accession>
<name>A0A4Z0WAM4_9GAMM</name>
<feature type="transmembrane region" description="Helical" evidence="7">
    <location>
        <begin position="321"/>
        <end position="352"/>
    </location>
</feature>
<comment type="subunit">
    <text evidence="7">The complex comprises the extracytoplasmic solute receptor protein and the two transmembrane proteins.</text>
</comment>
<comment type="function">
    <text evidence="7">Part of the tripartite ATP-independent periplasmic (TRAP) transport system.</text>
</comment>
<evidence type="ECO:0000313" key="10">
    <source>
        <dbReference type="Proteomes" id="UP000297475"/>
    </source>
</evidence>
<dbReference type="NCBIfam" id="TIGR00786">
    <property type="entry name" value="dctM"/>
    <property type="match status" value="1"/>
</dbReference>